<feature type="transmembrane region" description="Helical" evidence="7">
    <location>
        <begin position="21"/>
        <end position="41"/>
    </location>
</feature>
<gene>
    <name evidence="10" type="ORF">ATK06_0440</name>
</gene>
<dbReference type="GO" id="GO:0022857">
    <property type="term" value="F:transmembrane transporter activity"/>
    <property type="evidence" value="ECO:0007669"/>
    <property type="project" value="TreeGrafter"/>
</dbReference>
<dbReference type="RefSeq" id="WP_048378922.1">
    <property type="nucleotide sequence ID" value="NZ_LDYE01000002.1"/>
</dbReference>
<keyword evidence="2" id="KW-1003">Cell membrane</keyword>
<evidence type="ECO:0000256" key="4">
    <source>
        <dbReference type="ARBA" id="ARBA00022989"/>
    </source>
</evidence>
<evidence type="ECO:0000256" key="7">
    <source>
        <dbReference type="SAM" id="Phobius"/>
    </source>
</evidence>
<feature type="transmembrane region" description="Helical" evidence="7">
    <location>
        <begin position="378"/>
        <end position="402"/>
    </location>
</feature>
<reference evidence="10 11" key="1">
    <citation type="submission" date="2017-10" db="EMBL/GenBank/DDBJ databases">
        <title>Sequencing the genomes of 1000 actinobacteria strains.</title>
        <authorList>
            <person name="Klenk H.-P."/>
        </authorList>
    </citation>
    <scope>NUCLEOTIDE SEQUENCE [LARGE SCALE GENOMIC DNA]</scope>
    <source>
        <strain evidence="10 11">DSM 20688</strain>
    </source>
</reference>
<evidence type="ECO:0000256" key="2">
    <source>
        <dbReference type="ARBA" id="ARBA00022475"/>
    </source>
</evidence>
<proteinExistence type="inferred from homology"/>
<dbReference type="EMBL" id="PDJF01000001">
    <property type="protein sequence ID" value="PFG27384.1"/>
    <property type="molecule type" value="Genomic_DNA"/>
</dbReference>
<comment type="caution">
    <text evidence="10">The sequence shown here is derived from an EMBL/GenBank/DDBJ whole genome shotgun (WGS) entry which is preliminary data.</text>
</comment>
<dbReference type="InterPro" id="IPR025857">
    <property type="entry name" value="MacB_PCD"/>
</dbReference>
<dbReference type="PANTHER" id="PTHR30572:SF4">
    <property type="entry name" value="ABC TRANSPORTER PERMEASE YTRF"/>
    <property type="match status" value="1"/>
</dbReference>
<dbReference type="Proteomes" id="UP000221653">
    <property type="component" value="Unassembled WGS sequence"/>
</dbReference>
<name>A0A2A9DLC0_9CORY</name>
<evidence type="ECO:0000256" key="6">
    <source>
        <dbReference type="ARBA" id="ARBA00038076"/>
    </source>
</evidence>
<dbReference type="Pfam" id="PF02687">
    <property type="entry name" value="FtsX"/>
    <property type="match status" value="1"/>
</dbReference>
<dbReference type="Pfam" id="PF12704">
    <property type="entry name" value="MacB_PCD"/>
    <property type="match status" value="1"/>
</dbReference>
<dbReference type="AlphaFoldDB" id="A0A2A9DLC0"/>
<evidence type="ECO:0000259" key="9">
    <source>
        <dbReference type="Pfam" id="PF12704"/>
    </source>
</evidence>
<dbReference type="PANTHER" id="PTHR30572">
    <property type="entry name" value="MEMBRANE COMPONENT OF TRANSPORTER-RELATED"/>
    <property type="match status" value="1"/>
</dbReference>
<keyword evidence="4 7" id="KW-1133">Transmembrane helix</keyword>
<evidence type="ECO:0000256" key="5">
    <source>
        <dbReference type="ARBA" id="ARBA00023136"/>
    </source>
</evidence>
<sequence length="419" mass="43182">MGIKEAVALAWASLRINRLRSVLTLLGVIIGIMAVISISMLGDALRLRTLHDVETLGMADFQLTIEARAATTSNADDYNLGGDIIAGDLLTENDLDILRDDLGDQIRGVSAYGPILDVTTLSIGAEAIEATVLGVNEDFAEVNNVVFLAGRGVLSSDIGAGERVITVPEEALPDGLTPQTALGQSVTVDVSGTSVAFTIVGVTRAPQIAGGLVNPDAAPRAHVPYTTLAGLLGAPPAFRSVGVSLARGADADVAHTQLVRLADALYADNPYAYARVYDYTANFERISGIVTLITWVMSAIAAIALLVAGIGVMNIMLVSITERTREIGVRKALGATQRAIAAQFVIEAMVICAFGGVIGVVAGLGCGFTAAAAMGVSIGVPLVEAAAAVAFAAVIGLLFGAYPAVKAGQLDPIVALRYE</sequence>
<keyword evidence="3 7" id="KW-0812">Transmembrane</keyword>
<evidence type="ECO:0000256" key="1">
    <source>
        <dbReference type="ARBA" id="ARBA00004651"/>
    </source>
</evidence>
<feature type="transmembrane region" description="Helical" evidence="7">
    <location>
        <begin position="339"/>
        <end position="372"/>
    </location>
</feature>
<dbReference type="GO" id="GO:0005886">
    <property type="term" value="C:plasma membrane"/>
    <property type="evidence" value="ECO:0007669"/>
    <property type="project" value="UniProtKB-SubCell"/>
</dbReference>
<dbReference type="InterPro" id="IPR003838">
    <property type="entry name" value="ABC3_permease_C"/>
</dbReference>
<feature type="domain" description="MacB-like periplasmic core" evidence="9">
    <location>
        <begin position="21"/>
        <end position="259"/>
    </location>
</feature>
<feature type="transmembrane region" description="Helical" evidence="7">
    <location>
        <begin position="292"/>
        <end position="318"/>
    </location>
</feature>
<evidence type="ECO:0000259" key="8">
    <source>
        <dbReference type="Pfam" id="PF02687"/>
    </source>
</evidence>
<evidence type="ECO:0000256" key="3">
    <source>
        <dbReference type="ARBA" id="ARBA00022692"/>
    </source>
</evidence>
<dbReference type="OrthoDB" id="9780560at2"/>
<comment type="subcellular location">
    <subcellularLocation>
        <location evidence="1">Cell membrane</location>
        <topology evidence="1">Multi-pass membrane protein</topology>
    </subcellularLocation>
</comment>
<accession>A0A2A9DLC0</accession>
<evidence type="ECO:0000313" key="10">
    <source>
        <dbReference type="EMBL" id="PFG27384.1"/>
    </source>
</evidence>
<keyword evidence="5 7" id="KW-0472">Membrane</keyword>
<protein>
    <submittedName>
        <fullName evidence="10">Putative ABC transport system permease protein</fullName>
    </submittedName>
</protein>
<dbReference type="STRING" id="1724.GCA_001044175_00782"/>
<evidence type="ECO:0000313" key="11">
    <source>
        <dbReference type="Proteomes" id="UP000221653"/>
    </source>
</evidence>
<feature type="domain" description="ABC3 transporter permease C-terminal" evidence="8">
    <location>
        <begin position="299"/>
        <end position="411"/>
    </location>
</feature>
<comment type="similarity">
    <text evidence="6">Belongs to the ABC-4 integral membrane protein family.</text>
</comment>
<dbReference type="InterPro" id="IPR050250">
    <property type="entry name" value="Macrolide_Exporter_MacB"/>
</dbReference>
<keyword evidence="11" id="KW-1185">Reference proteome</keyword>
<organism evidence="10 11">
    <name type="scientific">Corynebacterium renale</name>
    <dbReference type="NCBI Taxonomy" id="1724"/>
    <lineage>
        <taxon>Bacteria</taxon>
        <taxon>Bacillati</taxon>
        <taxon>Actinomycetota</taxon>
        <taxon>Actinomycetes</taxon>
        <taxon>Mycobacteriales</taxon>
        <taxon>Corynebacteriaceae</taxon>
        <taxon>Corynebacterium</taxon>
    </lineage>
</organism>